<proteinExistence type="predicted"/>
<protein>
    <submittedName>
        <fullName evidence="1">Uncharacterized protein</fullName>
    </submittedName>
</protein>
<accession>A0A9Q0YRH8</accession>
<dbReference type="Proteomes" id="UP001152320">
    <property type="component" value="Chromosome 16"/>
</dbReference>
<evidence type="ECO:0000313" key="2">
    <source>
        <dbReference type="Proteomes" id="UP001152320"/>
    </source>
</evidence>
<dbReference type="AlphaFoldDB" id="A0A9Q0YRH8"/>
<reference evidence="1" key="1">
    <citation type="submission" date="2021-10" db="EMBL/GenBank/DDBJ databases">
        <title>Tropical sea cucumber genome reveals ecological adaptation and Cuvierian tubules defense mechanism.</title>
        <authorList>
            <person name="Chen T."/>
        </authorList>
    </citation>
    <scope>NUCLEOTIDE SEQUENCE</scope>
    <source>
        <strain evidence="1">Nanhai2018</strain>
        <tissue evidence="1">Muscle</tissue>
    </source>
</reference>
<gene>
    <name evidence="1" type="ORF">HOLleu_32223</name>
</gene>
<keyword evidence="2" id="KW-1185">Reference proteome</keyword>
<evidence type="ECO:0000313" key="1">
    <source>
        <dbReference type="EMBL" id="KAJ8027163.1"/>
    </source>
</evidence>
<sequence length="62" mass="7285">MFVWRYISDLQCSSGQMWHSYLLQDYSHQTVLHLISCPLEFPEDCSTASQQTQTNLNLCSLW</sequence>
<name>A0A9Q0YRH8_HOLLE</name>
<comment type="caution">
    <text evidence="1">The sequence shown here is derived from an EMBL/GenBank/DDBJ whole genome shotgun (WGS) entry which is preliminary data.</text>
</comment>
<dbReference type="EMBL" id="JAIZAY010000016">
    <property type="protein sequence ID" value="KAJ8027163.1"/>
    <property type="molecule type" value="Genomic_DNA"/>
</dbReference>
<organism evidence="1 2">
    <name type="scientific">Holothuria leucospilota</name>
    <name type="common">Black long sea cucumber</name>
    <name type="synonym">Mertensiothuria leucospilota</name>
    <dbReference type="NCBI Taxonomy" id="206669"/>
    <lineage>
        <taxon>Eukaryota</taxon>
        <taxon>Metazoa</taxon>
        <taxon>Echinodermata</taxon>
        <taxon>Eleutherozoa</taxon>
        <taxon>Echinozoa</taxon>
        <taxon>Holothuroidea</taxon>
        <taxon>Aspidochirotacea</taxon>
        <taxon>Aspidochirotida</taxon>
        <taxon>Holothuriidae</taxon>
        <taxon>Holothuria</taxon>
    </lineage>
</organism>